<evidence type="ECO:0000259" key="12">
    <source>
        <dbReference type="PROSITE" id="PS50860"/>
    </source>
</evidence>
<keyword evidence="11" id="KW-0175">Coiled coil</keyword>
<dbReference type="EMBL" id="HBKP01011004">
    <property type="protein sequence ID" value="CAE2217421.1"/>
    <property type="molecule type" value="Transcribed_RNA"/>
</dbReference>
<dbReference type="InterPro" id="IPR018164">
    <property type="entry name" value="Ala-tRNA-synth_IIc_N"/>
</dbReference>
<dbReference type="InterPro" id="IPR018165">
    <property type="entry name" value="Ala-tRNA-synth_IIc_core"/>
</dbReference>
<dbReference type="InterPro" id="IPR018163">
    <property type="entry name" value="Thr/Ala-tRNA-synth_IIc_edit"/>
</dbReference>
<proteinExistence type="inferred from homology"/>
<evidence type="ECO:0000256" key="3">
    <source>
        <dbReference type="ARBA" id="ARBA00017959"/>
    </source>
</evidence>
<reference evidence="13" key="1">
    <citation type="submission" date="2021-01" db="EMBL/GenBank/DDBJ databases">
        <authorList>
            <person name="Corre E."/>
            <person name="Pelletier E."/>
            <person name="Niang G."/>
            <person name="Scheremetjew M."/>
            <person name="Finn R."/>
            <person name="Kale V."/>
            <person name="Holt S."/>
            <person name="Cochrane G."/>
            <person name="Meng A."/>
            <person name="Brown T."/>
            <person name="Cohen L."/>
        </authorList>
    </citation>
    <scope>NUCLEOTIDE SEQUENCE</scope>
    <source>
        <strain evidence="13">DIVA3 518/3/11/1/6</strain>
    </source>
</reference>
<evidence type="ECO:0000256" key="10">
    <source>
        <dbReference type="ARBA" id="ARBA00023146"/>
    </source>
</evidence>
<evidence type="ECO:0000256" key="6">
    <source>
        <dbReference type="ARBA" id="ARBA00022741"/>
    </source>
</evidence>
<keyword evidence="9" id="KW-0648">Protein biosynthesis</keyword>
<dbReference type="SUPFAM" id="SSF55186">
    <property type="entry name" value="ThrRS/AlaRS common domain"/>
    <property type="match status" value="1"/>
</dbReference>
<comment type="similarity">
    <text evidence="1">Belongs to the class-II aminoacyl-tRNA synthetase family. Alax-L subfamily.</text>
</comment>
<evidence type="ECO:0000256" key="5">
    <source>
        <dbReference type="ARBA" id="ARBA00022598"/>
    </source>
</evidence>
<evidence type="ECO:0000256" key="1">
    <source>
        <dbReference type="ARBA" id="ARBA00008429"/>
    </source>
</evidence>
<dbReference type="Gene3D" id="3.10.310.40">
    <property type="match status" value="1"/>
</dbReference>
<evidence type="ECO:0000256" key="11">
    <source>
        <dbReference type="SAM" id="Coils"/>
    </source>
</evidence>
<evidence type="ECO:0000256" key="4">
    <source>
        <dbReference type="ARBA" id="ARBA00022555"/>
    </source>
</evidence>
<dbReference type="GO" id="GO:0002161">
    <property type="term" value="F:aminoacyl-tRNA deacylase activity"/>
    <property type="evidence" value="ECO:0007669"/>
    <property type="project" value="TreeGrafter"/>
</dbReference>
<feature type="coiled-coil region" evidence="11">
    <location>
        <begin position="412"/>
        <end position="439"/>
    </location>
</feature>
<dbReference type="Pfam" id="PF02272">
    <property type="entry name" value="DHHA1"/>
    <property type="match status" value="1"/>
</dbReference>
<evidence type="ECO:0000256" key="9">
    <source>
        <dbReference type="ARBA" id="ARBA00022917"/>
    </source>
</evidence>
<keyword evidence="5" id="KW-0436">Ligase</keyword>
<dbReference type="GO" id="GO:0006419">
    <property type="term" value="P:alanyl-tRNA aminoacylation"/>
    <property type="evidence" value="ECO:0007669"/>
    <property type="project" value="InterPro"/>
</dbReference>
<protein>
    <recommendedName>
        <fullName evidence="3">Alanine--tRNA ligase</fullName>
        <ecNumber evidence="2">6.1.1.7</ecNumber>
    </recommendedName>
</protein>
<dbReference type="InterPro" id="IPR003156">
    <property type="entry name" value="DHHA1_dom"/>
</dbReference>
<dbReference type="FunFam" id="3.10.310.40:FF:000001">
    <property type="entry name" value="Alanine--tRNA ligase"/>
    <property type="match status" value="1"/>
</dbReference>
<name>A0A7S4MEF7_9EUKA</name>
<dbReference type="Gene3D" id="3.30.980.10">
    <property type="entry name" value="Threonyl-trna Synthetase, Chain A, domain 2"/>
    <property type="match status" value="1"/>
</dbReference>
<dbReference type="AlphaFoldDB" id="A0A7S4MEF7"/>
<evidence type="ECO:0000313" key="13">
    <source>
        <dbReference type="EMBL" id="CAE2217421.1"/>
    </source>
</evidence>
<dbReference type="PANTHER" id="PTHR11777">
    <property type="entry name" value="ALANYL-TRNA SYNTHETASE"/>
    <property type="match status" value="1"/>
</dbReference>
<dbReference type="FunFam" id="3.30.980.10:FF:000004">
    <property type="entry name" value="Alanine--tRNA ligase, cytoplasmic"/>
    <property type="match status" value="1"/>
</dbReference>
<dbReference type="Pfam" id="PF01411">
    <property type="entry name" value="tRNA-synt_2c"/>
    <property type="match status" value="1"/>
</dbReference>
<keyword evidence="10" id="KW-0030">Aminoacyl-tRNA synthetase</keyword>
<dbReference type="GO" id="GO:0005524">
    <property type="term" value="F:ATP binding"/>
    <property type="evidence" value="ECO:0007669"/>
    <property type="project" value="UniProtKB-KW"/>
</dbReference>
<dbReference type="GO" id="GO:0000049">
    <property type="term" value="F:tRNA binding"/>
    <property type="evidence" value="ECO:0007669"/>
    <property type="project" value="UniProtKB-KW"/>
</dbReference>
<keyword evidence="6" id="KW-0547">Nucleotide-binding</keyword>
<organism evidence="13">
    <name type="scientific">Vannella robusta</name>
    <dbReference type="NCBI Taxonomy" id="1487602"/>
    <lineage>
        <taxon>Eukaryota</taxon>
        <taxon>Amoebozoa</taxon>
        <taxon>Discosea</taxon>
        <taxon>Flabellinia</taxon>
        <taxon>Vannellidae</taxon>
        <taxon>Vannella</taxon>
    </lineage>
</organism>
<dbReference type="Gene3D" id="2.40.30.130">
    <property type="match status" value="1"/>
</dbReference>
<dbReference type="PROSITE" id="PS50860">
    <property type="entry name" value="AA_TRNA_LIGASE_II_ALA"/>
    <property type="match status" value="1"/>
</dbReference>
<dbReference type="SUPFAM" id="SSF50447">
    <property type="entry name" value="Translation proteins"/>
    <property type="match status" value="1"/>
</dbReference>
<keyword evidence="7" id="KW-0067">ATP-binding</keyword>
<dbReference type="GO" id="GO:0005739">
    <property type="term" value="C:mitochondrion"/>
    <property type="evidence" value="ECO:0007669"/>
    <property type="project" value="TreeGrafter"/>
</dbReference>
<sequence>MPSILWRIPVNKVVIAARACLTRQKAVALGFQVDKAAHKKAMEENAGVVDAAAKKMELLALHGEAVAELVEQSIDTTNDSFKYDPKPMEVSVVAIWCGRRKGFFEYIDKSFYVECEQSPDAENPKNHIGLVFDKTPFYAEQGGQIFDIGCVRNSSSSFTMDVEAVKVYGGYVVHYGTPKGLLKLNESLNVEIDMKRRALVMNNHTSTHLCNFSLRSTLGDHVEQQGSDVFAHRFRFDFSHGKPLTVDELEEMDERVRKIILQDLPVYDKEVPLDEAKQICGVRQMFGEAYPDPVRVVSVGVSVDDLLANPTSEEWKNYAIEFCGGTHTPSSNAPITFTTINEEAKSKGVRRIVCLTGQEALDALQASKDYKTRMEAALEGKTRSALSTTVADLLKELDSLKNFPYCDKSRFRQALADAKKTATAQMKEQEKEFKKIAADFAKETGAQLKESDQKFLVARLDIGSNCGVLKNTIKSMQKQKMIPICLLSFCDGKVSVSASSTKAALGTLPANKWVSTTVSSVNGKGGGKPDAAQGVCTNVNEENVQAMMDAANEFASQNI</sequence>
<keyword evidence="4" id="KW-0820">tRNA-binding</keyword>
<dbReference type="SMART" id="SM00863">
    <property type="entry name" value="tRNA_SAD"/>
    <property type="match status" value="1"/>
</dbReference>
<dbReference type="InterPro" id="IPR009000">
    <property type="entry name" value="Transl_B-barrel_sf"/>
</dbReference>
<accession>A0A7S4MEF7</accession>
<evidence type="ECO:0000256" key="8">
    <source>
        <dbReference type="ARBA" id="ARBA00022884"/>
    </source>
</evidence>
<feature type="domain" description="Alanyl-transfer RNA synthetases family profile" evidence="12">
    <location>
        <begin position="21"/>
        <end position="366"/>
    </location>
</feature>
<dbReference type="GO" id="GO:0004813">
    <property type="term" value="F:alanine-tRNA ligase activity"/>
    <property type="evidence" value="ECO:0007669"/>
    <property type="project" value="UniProtKB-EC"/>
</dbReference>
<evidence type="ECO:0000256" key="7">
    <source>
        <dbReference type="ARBA" id="ARBA00022840"/>
    </source>
</evidence>
<dbReference type="EC" id="6.1.1.7" evidence="2"/>
<evidence type="ECO:0000256" key="2">
    <source>
        <dbReference type="ARBA" id="ARBA00013168"/>
    </source>
</evidence>
<dbReference type="InterPro" id="IPR012947">
    <property type="entry name" value="tRNA_SAD"/>
</dbReference>
<gene>
    <name evidence="13" type="ORF">VSP0166_LOCUS7729</name>
</gene>
<dbReference type="PANTHER" id="PTHR11777:SF9">
    <property type="entry name" value="ALANINE--TRNA LIGASE, CYTOPLASMIC"/>
    <property type="match status" value="1"/>
</dbReference>
<keyword evidence="8" id="KW-0694">RNA-binding</keyword>
<dbReference type="InterPro" id="IPR050058">
    <property type="entry name" value="Ala-tRNA_ligase"/>
</dbReference>